<dbReference type="Gene3D" id="3.30.70.1430">
    <property type="entry name" value="Multidrug efflux transporter AcrB pore domain"/>
    <property type="match status" value="2"/>
</dbReference>
<feature type="transmembrane region" description="Helical" evidence="1">
    <location>
        <begin position="969"/>
        <end position="988"/>
    </location>
</feature>
<dbReference type="Gene3D" id="3.30.70.1320">
    <property type="entry name" value="Multidrug efflux transporter AcrB pore domain like"/>
    <property type="match status" value="1"/>
</dbReference>
<gene>
    <name evidence="2" type="ORF">H8B19_03215</name>
</gene>
<dbReference type="SUPFAM" id="SSF82693">
    <property type="entry name" value="Multidrug efflux transporter AcrB pore domain, PN1, PN2, PC1 and PC2 subdomains"/>
    <property type="match status" value="2"/>
</dbReference>
<name>A0A8J6LXK0_9ALTE</name>
<keyword evidence="1" id="KW-1133">Transmembrane helix</keyword>
<dbReference type="Pfam" id="PF00873">
    <property type="entry name" value="ACR_tran"/>
    <property type="match status" value="1"/>
</dbReference>
<feature type="transmembrane region" description="Helical" evidence="1">
    <location>
        <begin position="361"/>
        <end position="379"/>
    </location>
</feature>
<evidence type="ECO:0000313" key="3">
    <source>
        <dbReference type="Proteomes" id="UP000601768"/>
    </source>
</evidence>
<dbReference type="RefSeq" id="WP_186505341.1">
    <property type="nucleotide sequence ID" value="NZ_JACNEP010000002.1"/>
</dbReference>
<dbReference type="PRINTS" id="PR00702">
    <property type="entry name" value="ACRIFLAVINRP"/>
</dbReference>
<dbReference type="Gene3D" id="3.30.2090.10">
    <property type="entry name" value="Multidrug efflux transporter AcrB TolC docking domain, DN and DC subdomains"/>
    <property type="match status" value="2"/>
</dbReference>
<feature type="transmembrane region" description="Helical" evidence="1">
    <location>
        <begin position="871"/>
        <end position="890"/>
    </location>
</feature>
<feature type="transmembrane region" description="Helical" evidence="1">
    <location>
        <begin position="462"/>
        <end position="480"/>
    </location>
</feature>
<feature type="transmembrane region" description="Helical" evidence="1">
    <location>
        <begin position="386"/>
        <end position="404"/>
    </location>
</feature>
<dbReference type="Proteomes" id="UP000601768">
    <property type="component" value="Unassembled WGS sequence"/>
</dbReference>
<dbReference type="InterPro" id="IPR027463">
    <property type="entry name" value="AcrB_DN_DC_subdom"/>
</dbReference>
<dbReference type="InterPro" id="IPR001036">
    <property type="entry name" value="Acrflvin-R"/>
</dbReference>
<feature type="transmembrane region" description="Helical" evidence="1">
    <location>
        <begin position="1000"/>
        <end position="1026"/>
    </location>
</feature>
<dbReference type="AlphaFoldDB" id="A0A8J6LXK0"/>
<evidence type="ECO:0000256" key="1">
    <source>
        <dbReference type="SAM" id="Phobius"/>
    </source>
</evidence>
<feature type="transmembrane region" description="Helical" evidence="1">
    <location>
        <begin position="897"/>
        <end position="917"/>
    </location>
</feature>
<feature type="transmembrane region" description="Helical" evidence="1">
    <location>
        <begin position="20"/>
        <end position="39"/>
    </location>
</feature>
<dbReference type="SUPFAM" id="SSF82714">
    <property type="entry name" value="Multidrug efflux transporter AcrB TolC docking domain, DN and DC subdomains"/>
    <property type="match status" value="2"/>
</dbReference>
<dbReference type="PANTHER" id="PTHR32063:SF33">
    <property type="entry name" value="RND SUPERFAMILY EFFLUX PUMP PERMEASE COMPONENT"/>
    <property type="match status" value="1"/>
</dbReference>
<reference evidence="2" key="1">
    <citation type="journal article" date="2018" name="Int. J. Syst. Evol. Microbiol.">
        <title>Neptunicella marina gen. nov., sp. nov., isolated from surface seawater.</title>
        <authorList>
            <person name="Liu X."/>
            <person name="Lai Q."/>
            <person name="Du Y."/>
            <person name="Zhang X."/>
            <person name="Liu Z."/>
            <person name="Sun F."/>
            <person name="Shao Z."/>
        </authorList>
    </citation>
    <scope>NUCLEOTIDE SEQUENCE</scope>
    <source>
        <strain evidence="2">S27-2</strain>
    </source>
</reference>
<dbReference type="GO" id="GO:0005886">
    <property type="term" value="C:plasma membrane"/>
    <property type="evidence" value="ECO:0007669"/>
    <property type="project" value="TreeGrafter"/>
</dbReference>
<reference evidence="2" key="2">
    <citation type="submission" date="2020-08" db="EMBL/GenBank/DDBJ databases">
        <authorList>
            <person name="Lai Q."/>
        </authorList>
    </citation>
    <scope>NUCLEOTIDE SEQUENCE</scope>
    <source>
        <strain evidence="2">S27-2</strain>
    </source>
</reference>
<dbReference type="Gene3D" id="1.20.1640.10">
    <property type="entry name" value="Multidrug efflux transporter AcrB transmembrane domain"/>
    <property type="match status" value="2"/>
</dbReference>
<feature type="transmembrane region" description="Helical" evidence="1">
    <location>
        <begin position="537"/>
        <end position="557"/>
    </location>
</feature>
<feature type="transmembrane region" description="Helical" evidence="1">
    <location>
        <begin position="923"/>
        <end position="948"/>
    </location>
</feature>
<dbReference type="PANTHER" id="PTHR32063">
    <property type="match status" value="1"/>
</dbReference>
<comment type="caution">
    <text evidence="2">The sequence shown here is derived from an EMBL/GenBank/DDBJ whole genome shotgun (WGS) entry which is preliminary data.</text>
</comment>
<accession>A0A8J6LXK0</accession>
<evidence type="ECO:0000313" key="2">
    <source>
        <dbReference type="EMBL" id="MBC3764870.1"/>
    </source>
</evidence>
<dbReference type="EMBL" id="JACNEP010000002">
    <property type="protein sequence ID" value="MBC3764870.1"/>
    <property type="molecule type" value="Genomic_DNA"/>
</dbReference>
<dbReference type="GO" id="GO:0042910">
    <property type="term" value="F:xenobiotic transmembrane transporter activity"/>
    <property type="evidence" value="ECO:0007669"/>
    <property type="project" value="TreeGrafter"/>
</dbReference>
<feature type="transmembrane region" description="Helical" evidence="1">
    <location>
        <begin position="337"/>
        <end position="355"/>
    </location>
</feature>
<protein>
    <submittedName>
        <fullName evidence="2">Efflux RND transporter permease subunit</fullName>
    </submittedName>
</protein>
<dbReference type="SUPFAM" id="SSF82866">
    <property type="entry name" value="Multidrug efflux transporter AcrB transmembrane domain"/>
    <property type="match status" value="2"/>
</dbReference>
<keyword evidence="1" id="KW-0812">Transmembrane</keyword>
<keyword evidence="3" id="KW-1185">Reference proteome</keyword>
<dbReference type="Gene3D" id="3.30.70.1440">
    <property type="entry name" value="Multidrug efflux transporter AcrB pore domain"/>
    <property type="match status" value="1"/>
</dbReference>
<keyword evidence="1" id="KW-0472">Membrane</keyword>
<sequence>MSHTDTHKGMIAWFARNSVAANLLMWILIVGGLMSAFAIKKQVFPTFQLNNIVVRVPYLGAAPQEVEEGVLIKIEQAVKNLEGIKKLTATASEGMGTVNIEVEDDYDAQILLDEVKVQVDAIPSFPENIEKPIIYRQKQTQTVVWVALYGDTTERNLKELAKEIRDEIANLPGITNVQVVGDRNYEMSIEISEARMQEYGLTFQQLVSAIRQSSIDIPGGSIRSEDGDILLRAKGQAYTGIQFSDIVLVTRADGTRLTLGDIAKINDGFVEDRQYALFDGKRAINVQVNAVGDQNALKISEAVNTYLAAKKTQLPAGIYADSWGDSSFYLADRLNMMLSNMFFGALLVFLVLSLFLKIRLAFWVIVGLPVCFLGTLLLMPMEYFSLSINMISLFGFILVLGIVVDDAIIMGESACSEIDHKGHSADSVIAGVKKVAMPATFGVLTTVAAFTPMLMVPGTFGVIWKSIAWVVILCLVFSLIESKLILPAHLIHMKDEPYDPSKANRLQKIRDYFSEGIKTFIHSSYVPMLKKAVANRYTTLASFTAAIIITIGLFAGGQVRFVFFPNIPSDFMMGTIEMEPGSSIAQRDNALDTLLASLNKMNDQLKQETGSGVVAHYMAFDQGTTGGQVFVELSKGETRDIDAFEIQDRWRKAMPEIAGVKSLDVGSPGGGPGGGADLTLQFTGSDLNELREATSELKAHLRSFAGIADVNDTFAGGSDEIRLKIKPQAEALGLNLDALARQVRYGFYGAEAQRIQRGDEELKVMVRYPKDERNSIGNLENMRIRTANGDEVPFSEVAEIEMGKGYGSIVRHDGMRSITVSAKVNKAVLEPDKVLKEVTTDFIPDLLQRYPSIQFGLEGASKEQAEATFSLLKGLFFALFAIYALMAIPLKSYSQPLIIMSVIPFGIVGAIIGHLLLGKAVSVLSLCGIIALTGVVVNDSLIMVDFVNRARREGLSLLDSVIQAGAQRFRPIILTSLTTFLGLMPIVLERSLQAQIVIPMAISLAFGILFATVITLLLVPALYLILGDLKSALTPRHKRQIESHQINESVNK</sequence>
<proteinExistence type="predicted"/>
<organism evidence="2 3">
    <name type="scientific">Neptunicella marina</name>
    <dbReference type="NCBI Taxonomy" id="2125989"/>
    <lineage>
        <taxon>Bacteria</taxon>
        <taxon>Pseudomonadati</taxon>
        <taxon>Pseudomonadota</taxon>
        <taxon>Gammaproteobacteria</taxon>
        <taxon>Alteromonadales</taxon>
        <taxon>Alteromonadaceae</taxon>
        <taxon>Neptunicella</taxon>
    </lineage>
</organism>